<organism evidence="1 2">
    <name type="scientific">Zunongwangia mangrovi</name>
    <dbReference type="NCBI Taxonomy" id="1334022"/>
    <lineage>
        <taxon>Bacteria</taxon>
        <taxon>Pseudomonadati</taxon>
        <taxon>Bacteroidota</taxon>
        <taxon>Flavobacteriia</taxon>
        <taxon>Flavobacteriales</taxon>
        <taxon>Flavobacteriaceae</taxon>
        <taxon>Zunongwangia</taxon>
    </lineage>
</organism>
<proteinExistence type="predicted"/>
<protein>
    <submittedName>
        <fullName evidence="1">Uncharacterized protein</fullName>
    </submittedName>
</protein>
<dbReference type="EMBL" id="FOKV01000002">
    <property type="protein sequence ID" value="SFC09777.1"/>
    <property type="molecule type" value="Genomic_DNA"/>
</dbReference>
<evidence type="ECO:0000313" key="1">
    <source>
        <dbReference type="EMBL" id="SFC09777.1"/>
    </source>
</evidence>
<accession>A0A1I1GDA3</accession>
<sequence length="261" mass="29498">MTHNYFSWCSYTLILLVFTCYFETSHAQVGIGTSEPDPSSILHISSTDKGVLLPRVDLKNLWDKNTVDNPAEGLLVYNTNNDRAQNLERGLYCWDSNQWDKITNESDLSSEESTPKAYGNFYARSKQSLSDRYIRIIRFDRAYTSNNIRWNNSKNALDVESDGIFKVNAIISLNIDDDDAEDAVVEFYFTKSGEKVNGSSVYLTIDSSVDDDEKYTVALQGIIEFSDTDDLSVYARKANSRGEITELSTIPEACSISLFKL</sequence>
<dbReference type="RefSeq" id="WP_092541117.1">
    <property type="nucleotide sequence ID" value="NZ_FOKV01000002.1"/>
</dbReference>
<dbReference type="OrthoDB" id="933310at2"/>
<name>A0A1I1GDA3_9FLAO</name>
<dbReference type="AlphaFoldDB" id="A0A1I1GDA3"/>
<gene>
    <name evidence="1" type="ORF">SAMN04487907_102231</name>
</gene>
<reference evidence="2" key="1">
    <citation type="submission" date="2016-10" db="EMBL/GenBank/DDBJ databases">
        <authorList>
            <person name="Varghese N."/>
            <person name="Submissions S."/>
        </authorList>
    </citation>
    <scope>NUCLEOTIDE SEQUENCE [LARGE SCALE GENOMIC DNA]</scope>
    <source>
        <strain evidence="2">DSM 24499</strain>
    </source>
</reference>
<dbReference type="STRING" id="1334022.SAMN04487907_102231"/>
<evidence type="ECO:0000313" key="2">
    <source>
        <dbReference type="Proteomes" id="UP000199438"/>
    </source>
</evidence>
<keyword evidence="2" id="KW-1185">Reference proteome</keyword>
<dbReference type="Proteomes" id="UP000199438">
    <property type="component" value="Unassembled WGS sequence"/>
</dbReference>